<keyword evidence="1" id="KW-0804">Transcription</keyword>
<accession>A0A4U8YZD8</accession>
<dbReference type="GO" id="GO:0008270">
    <property type="term" value="F:zinc ion binding"/>
    <property type="evidence" value="ECO:0007669"/>
    <property type="project" value="TreeGrafter"/>
</dbReference>
<keyword evidence="1" id="KW-0408">Iron</keyword>
<dbReference type="GO" id="GO:0005737">
    <property type="term" value="C:cytoplasm"/>
    <property type="evidence" value="ECO:0007669"/>
    <property type="project" value="UniProtKB-SubCell"/>
</dbReference>
<dbReference type="GO" id="GO:0000976">
    <property type="term" value="F:transcription cis-regulatory region binding"/>
    <property type="evidence" value="ECO:0007669"/>
    <property type="project" value="TreeGrafter"/>
</dbReference>
<dbReference type="Gene3D" id="1.10.10.10">
    <property type="entry name" value="Winged helix-like DNA-binding domain superfamily/Winged helix DNA-binding domain"/>
    <property type="match status" value="1"/>
</dbReference>
<comment type="similarity">
    <text evidence="1">Belongs to the Fur family.</text>
</comment>
<dbReference type="CDD" id="cd07153">
    <property type="entry name" value="Fur_like"/>
    <property type="match status" value="1"/>
</dbReference>
<dbReference type="PANTHER" id="PTHR33202">
    <property type="entry name" value="ZINC UPTAKE REGULATION PROTEIN"/>
    <property type="match status" value="1"/>
</dbReference>
<dbReference type="OrthoDB" id="9800477at2"/>
<sequence length="159" mass="17998">MGDPGDGPLVERSATLKFSSGVLWKRYGLRATRQRRNLAKLLFGRGDRHLTAETLAFEARVAHTQTSLATVYNVLNVFARVGLVRALSIDRCPTFFDTNTTDHPHYYFEDTKEIRDIGPDEIKLTDHIRTPEDYEVSRVNVVVTLRPKAPAAEGRQRTT</sequence>
<dbReference type="PANTHER" id="PTHR33202:SF7">
    <property type="entry name" value="FERRIC UPTAKE REGULATION PROTEIN"/>
    <property type="match status" value="1"/>
</dbReference>
<evidence type="ECO:0000313" key="3">
    <source>
        <dbReference type="Proteomes" id="UP000294360"/>
    </source>
</evidence>
<dbReference type="InterPro" id="IPR036388">
    <property type="entry name" value="WH-like_DNA-bd_sf"/>
</dbReference>
<dbReference type="SUPFAM" id="SSF46785">
    <property type="entry name" value="Winged helix' DNA-binding domain"/>
    <property type="match status" value="1"/>
</dbReference>
<evidence type="ECO:0000256" key="1">
    <source>
        <dbReference type="RuleBase" id="RU364037"/>
    </source>
</evidence>
<dbReference type="GO" id="GO:0003700">
    <property type="term" value="F:DNA-binding transcription factor activity"/>
    <property type="evidence" value="ECO:0007669"/>
    <property type="project" value="UniProtKB-UniRule"/>
</dbReference>
<keyword evidence="1" id="KW-0479">Metal-binding</keyword>
<proteinExistence type="inferred from homology"/>
<dbReference type="AlphaFoldDB" id="A0A4U8YZD8"/>
<dbReference type="InterPro" id="IPR036390">
    <property type="entry name" value="WH_DNA-bd_sf"/>
</dbReference>
<reference evidence="2 3" key="1">
    <citation type="submission" date="2019-03" db="EMBL/GenBank/DDBJ databases">
        <authorList>
            <person name="Kox A.R. M."/>
        </authorList>
    </citation>
    <scope>NUCLEOTIDE SEQUENCE [LARGE SCALE GENOMIC DNA]</scope>
    <source>
        <strain evidence="2">MTUNDRAET4 annotated genome</strain>
    </source>
</reference>
<keyword evidence="1" id="KW-0678">Repressor</keyword>
<dbReference type="GO" id="GO:1900376">
    <property type="term" value="P:regulation of secondary metabolite biosynthetic process"/>
    <property type="evidence" value="ECO:0007669"/>
    <property type="project" value="TreeGrafter"/>
</dbReference>
<dbReference type="Proteomes" id="UP000294360">
    <property type="component" value="Chromosome"/>
</dbReference>
<keyword evidence="1" id="KW-0805">Transcription regulation</keyword>
<name>A0A4U8YZD8_METTU</name>
<keyword evidence="1" id="KW-0238">DNA-binding</keyword>
<keyword evidence="1" id="KW-0963">Cytoplasm</keyword>
<evidence type="ECO:0000313" key="2">
    <source>
        <dbReference type="EMBL" id="VFU08585.1"/>
    </source>
</evidence>
<dbReference type="GO" id="GO:0045892">
    <property type="term" value="P:negative regulation of DNA-templated transcription"/>
    <property type="evidence" value="ECO:0007669"/>
    <property type="project" value="TreeGrafter"/>
</dbReference>
<protein>
    <recommendedName>
        <fullName evidence="1">Ferric uptake regulation protein</fullName>
    </recommendedName>
</protein>
<comment type="subunit">
    <text evidence="1">Homodimer.</text>
</comment>
<comment type="subcellular location">
    <subcellularLocation>
        <location evidence="1">Cytoplasm</location>
    </subcellularLocation>
</comment>
<keyword evidence="1" id="KW-0862">Zinc</keyword>
<dbReference type="EMBL" id="LR536450">
    <property type="protein sequence ID" value="VFU08585.1"/>
    <property type="molecule type" value="Genomic_DNA"/>
</dbReference>
<dbReference type="KEGG" id="mtun:MTUNDRAET4_1692"/>
<dbReference type="Pfam" id="PF01475">
    <property type="entry name" value="FUR"/>
    <property type="match status" value="1"/>
</dbReference>
<dbReference type="InterPro" id="IPR002481">
    <property type="entry name" value="FUR"/>
</dbReference>
<organism evidence="2 3">
    <name type="scientific">Methylocella tundrae</name>
    <dbReference type="NCBI Taxonomy" id="227605"/>
    <lineage>
        <taxon>Bacteria</taxon>
        <taxon>Pseudomonadati</taxon>
        <taxon>Pseudomonadota</taxon>
        <taxon>Alphaproteobacteria</taxon>
        <taxon>Hyphomicrobiales</taxon>
        <taxon>Beijerinckiaceae</taxon>
        <taxon>Methylocella</taxon>
    </lineage>
</organism>
<dbReference type="RefSeq" id="WP_134488623.1">
    <property type="nucleotide sequence ID" value="NZ_CP139089.1"/>
</dbReference>
<gene>
    <name evidence="1 2" type="primary">fur</name>
    <name evidence="2" type="ORF">MTUNDRAET4_1692</name>
</gene>